<evidence type="ECO:0000313" key="2">
    <source>
        <dbReference type="Proteomes" id="UP000334820"/>
    </source>
</evidence>
<proteinExistence type="predicted"/>
<organism evidence="1 2">
    <name type="scientific">Thermogemmatispora aurantia</name>
    <dbReference type="NCBI Taxonomy" id="2045279"/>
    <lineage>
        <taxon>Bacteria</taxon>
        <taxon>Bacillati</taxon>
        <taxon>Chloroflexota</taxon>
        <taxon>Ktedonobacteria</taxon>
        <taxon>Thermogemmatisporales</taxon>
        <taxon>Thermogemmatisporaceae</taxon>
        <taxon>Thermogemmatispora</taxon>
    </lineage>
</organism>
<protein>
    <recommendedName>
        <fullName evidence="3">DUF2961 domain-containing protein</fullName>
    </recommendedName>
</protein>
<dbReference type="Pfam" id="PF11175">
    <property type="entry name" value="DUF2961"/>
    <property type="match status" value="1"/>
</dbReference>
<dbReference type="Gene3D" id="2.60.120.1390">
    <property type="match status" value="2"/>
</dbReference>
<accession>A0A5J4K6J8</accession>
<name>A0A5J4K6J8_9CHLR</name>
<dbReference type="EMBL" id="BKZV01000001">
    <property type="protein sequence ID" value="GER82309.1"/>
    <property type="molecule type" value="Genomic_DNA"/>
</dbReference>
<gene>
    <name evidence="1" type="ORF">KTAU_09470</name>
</gene>
<evidence type="ECO:0000313" key="1">
    <source>
        <dbReference type="EMBL" id="GER82309.1"/>
    </source>
</evidence>
<evidence type="ECO:0008006" key="3">
    <source>
        <dbReference type="Google" id="ProtNLM"/>
    </source>
</evidence>
<dbReference type="Proteomes" id="UP000334820">
    <property type="component" value="Unassembled WGS sequence"/>
</dbReference>
<dbReference type="InterPro" id="IPR021345">
    <property type="entry name" value="DUF2961"/>
</dbReference>
<reference evidence="1 2" key="1">
    <citation type="journal article" date="2019" name="Int. J. Syst. Evol. Microbiol.">
        <title>Thermogemmatispora aurantia sp. nov. and Thermogemmatispora argillosa sp. nov., within the class Ktedonobacteria, and emended description of the genus Thermogemmatispora.</title>
        <authorList>
            <person name="Zheng Y."/>
            <person name="Wang C.M."/>
            <person name="Sakai Y."/>
            <person name="Abe K."/>
            <person name="Yokota A."/>
            <person name="Yabe S."/>
        </authorList>
    </citation>
    <scope>NUCLEOTIDE SEQUENCE [LARGE SCALE GENOMIC DNA]</scope>
    <source>
        <strain evidence="1 2">A1-2</strain>
    </source>
</reference>
<sequence length="700" mass="76440">MAFAMRAQWPDAYWDQRASRGRLLVHLVLLMVLLPLLVALLGRSALDGFDSLASGCTAFSLSPGRTPPLYLGLVAYRFVDKLAYLEIGDRALGLSTADLFGNNADSSHYLRALPGGGRVLFDALGPGLLTFARMQEEIGAPWLLYRDGELHKFSASDLGQLRPTSQTASLFPYPFSLNPGEDEGSSIIALPLSFAQRLTLSTTHPNGNFYALYRRLPWGTVPPQCPASTIAQTATLVSTHTPVLPAVASRHRKSGQLTVSPGKRVTFLTLRGPAQVRELTFRVPLSEAVAFGRSWLSIAWDGERQPSVVAPVKFLAGDGAGLYQPVGRPLVASWLATIQSESSGNQRLMAFHLYWPMPFSRSARFMLQSSQRLTTVDWSVAFEPFPDPPSWWGTFHATYTSVPHPPQGQALTLLDVRGSGKLVGTVINFWRPDGTLEGNPEITLDDSLTPQIEVTGTEEWGLGGDYWHGGHQTSLPLGGFPSGPDNPPGSERDGAALYRFLVADSIPFNRHLVFRLGHGSHNQSPYPYRALLLWYGTVRQTATLSDTLLPAQAGSRFQHGYQAVDEHFYDLRAAAIYQQGNITRSGTVSAASGALSFSLRLAANNVGAFLRRLFDYCTPNQSAAVYVDGAFAGIWYSAGVANHGPPGSPRHCWREEDYPLPAQLTAGKSAIHLRLVPVSLSQTPLSAWTAFRYQVYSFLP</sequence>
<dbReference type="AlphaFoldDB" id="A0A5J4K6J8"/>
<comment type="caution">
    <text evidence="1">The sequence shown here is derived from an EMBL/GenBank/DDBJ whole genome shotgun (WGS) entry which is preliminary data.</text>
</comment>
<keyword evidence="2" id="KW-1185">Reference proteome</keyword>